<evidence type="ECO:0000259" key="1">
    <source>
        <dbReference type="PROSITE" id="PS51645"/>
    </source>
</evidence>
<dbReference type="SUPFAM" id="SSF52425">
    <property type="entry name" value="Cryptochrome/photolyase, N-terminal domain"/>
    <property type="match status" value="1"/>
</dbReference>
<name>A0A0V8CXF0_LACLL</name>
<dbReference type="PATRIC" id="fig|1360.106.peg.2369"/>
<feature type="domain" description="Photolyase/cryptochrome alpha/beta" evidence="1">
    <location>
        <begin position="1"/>
        <end position="60"/>
    </location>
</feature>
<accession>A0A0V8CXF0</accession>
<proteinExistence type="predicted"/>
<keyword evidence="2" id="KW-0456">Lyase</keyword>
<dbReference type="Proteomes" id="UP000054230">
    <property type="component" value="Unassembled WGS sequence"/>
</dbReference>
<dbReference type="Gene3D" id="3.40.50.620">
    <property type="entry name" value="HUPs"/>
    <property type="match status" value="1"/>
</dbReference>
<dbReference type="AlphaFoldDB" id="A0A0V8CXF0"/>
<sequence length="60" mass="7111">MTSVMWFRKDLRLSDNKALAKACSESNELILFFQVNPKQFIEGSPKHQAFFQVWHILRNN</sequence>
<dbReference type="InterPro" id="IPR006050">
    <property type="entry name" value="DNA_photolyase_N"/>
</dbReference>
<gene>
    <name evidence="2" type="ORF">LMG8520_2209</name>
</gene>
<reference evidence="3" key="1">
    <citation type="submission" date="2015-10" db="EMBL/GenBank/DDBJ databases">
        <title>Draft Genome Sequences of 11 Lactococcus lactis subspecies cremoris strains.</title>
        <authorList>
            <person name="Wels M."/>
            <person name="Backus L."/>
            <person name="Boekhorst J."/>
            <person name="Dijkstra A."/>
            <person name="Beerthuizen M."/>
            <person name="Kelly W."/>
            <person name="Siezen R."/>
            <person name="Bachmann H."/>
            <person name="Van Hijum S."/>
        </authorList>
    </citation>
    <scope>NUCLEOTIDE SEQUENCE [LARGE SCALE GENOMIC DNA]</scope>
    <source>
        <strain evidence="3">LMG8520</strain>
    </source>
</reference>
<organism evidence="2 3">
    <name type="scientific">Lactococcus lactis subsp. lactis</name>
    <name type="common">Streptococcus lactis</name>
    <dbReference type="NCBI Taxonomy" id="1360"/>
    <lineage>
        <taxon>Bacteria</taxon>
        <taxon>Bacillati</taxon>
        <taxon>Bacillota</taxon>
        <taxon>Bacilli</taxon>
        <taxon>Lactobacillales</taxon>
        <taxon>Streptococcaceae</taxon>
        <taxon>Lactococcus</taxon>
    </lineage>
</organism>
<dbReference type="EMBL" id="LKLP01000115">
    <property type="protein sequence ID" value="KSU06003.1"/>
    <property type="molecule type" value="Genomic_DNA"/>
</dbReference>
<dbReference type="GO" id="GO:0016829">
    <property type="term" value="F:lyase activity"/>
    <property type="evidence" value="ECO:0007669"/>
    <property type="project" value="UniProtKB-KW"/>
</dbReference>
<evidence type="ECO:0000313" key="3">
    <source>
        <dbReference type="Proteomes" id="UP000054230"/>
    </source>
</evidence>
<evidence type="ECO:0000313" key="2">
    <source>
        <dbReference type="EMBL" id="KSU06003.1"/>
    </source>
</evidence>
<comment type="caution">
    <text evidence="2">The sequence shown here is derived from an EMBL/GenBank/DDBJ whole genome shotgun (WGS) entry which is preliminary data.</text>
</comment>
<dbReference type="PROSITE" id="PS51645">
    <property type="entry name" value="PHR_CRY_ALPHA_BETA"/>
    <property type="match status" value="1"/>
</dbReference>
<dbReference type="Pfam" id="PF00875">
    <property type="entry name" value="DNA_photolyase"/>
    <property type="match status" value="1"/>
</dbReference>
<protein>
    <submittedName>
        <fullName evidence="2">Deoxyribodipyrimidine photolyase</fullName>
    </submittedName>
</protein>
<dbReference type="InterPro" id="IPR036155">
    <property type="entry name" value="Crypto/Photolyase_N_sf"/>
</dbReference>
<dbReference type="InterPro" id="IPR014729">
    <property type="entry name" value="Rossmann-like_a/b/a_fold"/>
</dbReference>